<keyword evidence="2" id="KW-0560">Oxidoreductase</keyword>
<dbReference type="Pfam" id="PF01613">
    <property type="entry name" value="Flavin_Reduct"/>
    <property type="match status" value="1"/>
</dbReference>
<gene>
    <name evidence="5" type="ORF">IM697_37755</name>
</gene>
<dbReference type="PANTHER" id="PTHR30466:SF11">
    <property type="entry name" value="FLAVIN-DEPENDENT MONOOXYGENASE, REDUCTASE SUBUNIT HSAB"/>
    <property type="match status" value="1"/>
</dbReference>
<dbReference type="Proteomes" id="UP000594205">
    <property type="component" value="Chromosome"/>
</dbReference>
<evidence type="ECO:0000313" key="6">
    <source>
        <dbReference type="Proteomes" id="UP000594205"/>
    </source>
</evidence>
<dbReference type="PANTHER" id="PTHR30466">
    <property type="entry name" value="FLAVIN REDUCTASE"/>
    <property type="match status" value="1"/>
</dbReference>
<evidence type="ECO:0000313" key="5">
    <source>
        <dbReference type="EMBL" id="QOV35736.1"/>
    </source>
</evidence>
<evidence type="ECO:0000259" key="4">
    <source>
        <dbReference type="SMART" id="SM00903"/>
    </source>
</evidence>
<organism evidence="5 6">
    <name type="scientific">Streptomyces ferrugineus</name>
    <dbReference type="NCBI Taxonomy" id="1413221"/>
    <lineage>
        <taxon>Bacteria</taxon>
        <taxon>Bacillati</taxon>
        <taxon>Actinomycetota</taxon>
        <taxon>Actinomycetes</taxon>
        <taxon>Kitasatosporales</taxon>
        <taxon>Streptomycetaceae</taxon>
        <taxon>Streptomyces</taxon>
    </lineage>
</organism>
<dbReference type="InterPro" id="IPR002563">
    <property type="entry name" value="Flavin_Rdtase-like_dom"/>
</dbReference>
<dbReference type="SUPFAM" id="SSF50475">
    <property type="entry name" value="FMN-binding split barrel"/>
    <property type="match status" value="1"/>
</dbReference>
<dbReference type="InterPro" id="IPR012349">
    <property type="entry name" value="Split_barrel_FMN-bd"/>
</dbReference>
<evidence type="ECO:0000256" key="3">
    <source>
        <dbReference type="SAM" id="MobiDB-lite"/>
    </source>
</evidence>
<proteinExistence type="inferred from homology"/>
<feature type="region of interest" description="Disordered" evidence="3">
    <location>
        <begin position="151"/>
        <end position="174"/>
    </location>
</feature>
<dbReference type="RefSeq" id="WP_194040989.1">
    <property type="nucleotide sequence ID" value="NZ_CP063373.1"/>
</dbReference>
<name>A0A7M2SHB7_9ACTN</name>
<reference evidence="5 6" key="1">
    <citation type="submission" date="2020-10" db="EMBL/GenBank/DDBJ databases">
        <title>Streptomyces ferrugineus complate genome analysis.</title>
        <authorList>
            <person name="Anwar N."/>
        </authorList>
    </citation>
    <scope>NUCLEOTIDE SEQUENCE [LARGE SCALE GENOMIC DNA]</scope>
    <source>
        <strain evidence="5 6">CCTCC AA2014009</strain>
    </source>
</reference>
<evidence type="ECO:0000256" key="2">
    <source>
        <dbReference type="ARBA" id="ARBA00023002"/>
    </source>
</evidence>
<dbReference type="Gene3D" id="2.30.110.10">
    <property type="entry name" value="Electron Transport, Fmn-binding Protein, Chain A"/>
    <property type="match status" value="1"/>
</dbReference>
<dbReference type="InterPro" id="IPR050268">
    <property type="entry name" value="NADH-dep_flavin_reductase"/>
</dbReference>
<comment type="similarity">
    <text evidence="1">Belongs to the non-flavoprotein flavin reductase family.</text>
</comment>
<sequence length="174" mass="18100">MGRFPTGVALLTCGSGDDTAAMTLNSLTSVSLDPLLVLVSIRSAGRLLPVISDAGGFAVNVLGEAQLDLAREFSRPGRPEGRAAMRRLGAVRGVSGHAVLRAAEASLECVVHTAHEAGDHVLFLGRVVALTCGPRASAPLVFHQGRFDRLPAARPKTPAGTKTDRESVKEGRAA</sequence>
<feature type="domain" description="Flavin reductase like" evidence="4">
    <location>
        <begin position="1"/>
        <end position="149"/>
    </location>
</feature>
<dbReference type="AlphaFoldDB" id="A0A7M2SHB7"/>
<keyword evidence="6" id="KW-1185">Reference proteome</keyword>
<feature type="compositionally biased region" description="Basic and acidic residues" evidence="3">
    <location>
        <begin position="162"/>
        <end position="174"/>
    </location>
</feature>
<accession>A0A7M2SHB7</accession>
<dbReference type="EMBL" id="CP063373">
    <property type="protein sequence ID" value="QOV35736.1"/>
    <property type="molecule type" value="Genomic_DNA"/>
</dbReference>
<protein>
    <submittedName>
        <fullName evidence="5">Flavin reductase</fullName>
    </submittedName>
</protein>
<evidence type="ECO:0000256" key="1">
    <source>
        <dbReference type="ARBA" id="ARBA00008898"/>
    </source>
</evidence>
<dbReference type="SMART" id="SM00903">
    <property type="entry name" value="Flavin_Reduct"/>
    <property type="match status" value="1"/>
</dbReference>
<dbReference type="GO" id="GO:0010181">
    <property type="term" value="F:FMN binding"/>
    <property type="evidence" value="ECO:0007669"/>
    <property type="project" value="InterPro"/>
</dbReference>
<dbReference type="KEGG" id="sfeu:IM697_37755"/>
<dbReference type="GO" id="GO:0042602">
    <property type="term" value="F:riboflavin reductase (NADPH) activity"/>
    <property type="evidence" value="ECO:0007669"/>
    <property type="project" value="TreeGrafter"/>
</dbReference>